<dbReference type="PANTHER" id="PTHR12277:SF79">
    <property type="entry name" value="XAA-PRO DIPEPTIDYL-PEPTIDASE-RELATED"/>
    <property type="match status" value="1"/>
</dbReference>
<dbReference type="PANTHER" id="PTHR12277">
    <property type="entry name" value="ALPHA/BETA HYDROLASE DOMAIN-CONTAINING PROTEIN"/>
    <property type="match status" value="1"/>
</dbReference>
<dbReference type="EMBL" id="BMHA01000014">
    <property type="protein sequence ID" value="GGI09213.1"/>
    <property type="molecule type" value="Genomic_DNA"/>
</dbReference>
<dbReference type="Proteomes" id="UP000650511">
    <property type="component" value="Unassembled WGS sequence"/>
</dbReference>
<organism evidence="2 3">
    <name type="scientific">Egicoccus halophilus</name>
    <dbReference type="NCBI Taxonomy" id="1670830"/>
    <lineage>
        <taxon>Bacteria</taxon>
        <taxon>Bacillati</taxon>
        <taxon>Actinomycetota</taxon>
        <taxon>Nitriliruptoria</taxon>
        <taxon>Egicoccales</taxon>
        <taxon>Egicoccaceae</taxon>
        <taxon>Egicoccus</taxon>
    </lineage>
</organism>
<dbReference type="SUPFAM" id="SSF53474">
    <property type="entry name" value="alpha/beta-Hydrolases"/>
    <property type="match status" value="1"/>
</dbReference>
<reference evidence="2" key="1">
    <citation type="journal article" date="2014" name="Int. J. Syst. Evol. Microbiol.">
        <title>Complete genome sequence of Corynebacterium casei LMG S-19264T (=DSM 44701T), isolated from a smear-ripened cheese.</title>
        <authorList>
            <consortium name="US DOE Joint Genome Institute (JGI-PGF)"/>
            <person name="Walter F."/>
            <person name="Albersmeier A."/>
            <person name="Kalinowski J."/>
            <person name="Ruckert C."/>
        </authorList>
    </citation>
    <scope>NUCLEOTIDE SEQUENCE</scope>
    <source>
        <strain evidence="2">CGMCC 1.14988</strain>
    </source>
</reference>
<gene>
    <name evidence="2" type="ORF">GCM10011354_32960</name>
</gene>
<evidence type="ECO:0000259" key="1">
    <source>
        <dbReference type="Pfam" id="PF12146"/>
    </source>
</evidence>
<feature type="domain" description="Serine aminopeptidase S33" evidence="1">
    <location>
        <begin position="72"/>
        <end position="179"/>
    </location>
</feature>
<dbReference type="InterPro" id="IPR029058">
    <property type="entry name" value="AB_hydrolase_fold"/>
</dbReference>
<accession>A0A8J3AD79</accession>
<name>A0A8J3AD79_9ACTN</name>
<evidence type="ECO:0000313" key="3">
    <source>
        <dbReference type="Proteomes" id="UP000650511"/>
    </source>
</evidence>
<comment type="caution">
    <text evidence="2">The sequence shown here is derived from an EMBL/GenBank/DDBJ whole genome shotgun (WGS) entry which is preliminary data.</text>
</comment>
<dbReference type="OrthoDB" id="9777090at2"/>
<dbReference type="Pfam" id="PF12146">
    <property type="entry name" value="Hydrolase_4"/>
    <property type="match status" value="1"/>
</dbReference>
<keyword evidence="3" id="KW-1185">Reference proteome</keyword>
<evidence type="ECO:0000313" key="2">
    <source>
        <dbReference type="EMBL" id="GGI09213.1"/>
    </source>
</evidence>
<dbReference type="AlphaFoldDB" id="A0A8J3AD79"/>
<dbReference type="Gene3D" id="3.40.50.1820">
    <property type="entry name" value="alpha/beta hydrolase"/>
    <property type="match status" value="1"/>
</dbReference>
<dbReference type="InterPro" id="IPR022742">
    <property type="entry name" value="Hydrolase_4"/>
</dbReference>
<sequence>MSGPARTALVVLAALAALWLLLVLAAWFFQRQLIFLPDRTTPTPPAGVETVTLRTGDGLELSAWYLVPSEAPVATVLALPGNAGNRELRLPLAQGLVARGHAVLLVDYRGYGGNPGRPSEAGLLADARAARDHLEARDDVEPDRLVHLGESIGTGVAAALTAERPPAALVLRSPFPSLTEVGARHYPFLPVRWLLRDEFATGRHLAGWDGPTLVVAGDADTIVAPELSARVAEATDARRLWLPGVDHNDRALLDGDAYLDAVDAFVRDAVDGP</sequence>
<protein>
    <recommendedName>
        <fullName evidence="1">Serine aminopeptidase S33 domain-containing protein</fullName>
    </recommendedName>
</protein>
<reference evidence="2" key="2">
    <citation type="submission" date="2020-09" db="EMBL/GenBank/DDBJ databases">
        <authorList>
            <person name="Sun Q."/>
            <person name="Zhou Y."/>
        </authorList>
    </citation>
    <scope>NUCLEOTIDE SEQUENCE</scope>
    <source>
        <strain evidence="2">CGMCC 1.14988</strain>
    </source>
</reference>
<dbReference type="RefSeq" id="WP_130650277.1">
    <property type="nucleotide sequence ID" value="NZ_BMHA01000014.1"/>
</dbReference>
<proteinExistence type="predicted"/>